<dbReference type="Proteomes" id="UP000298030">
    <property type="component" value="Unassembled WGS sequence"/>
</dbReference>
<dbReference type="SUPFAM" id="SSF56281">
    <property type="entry name" value="Metallo-hydrolase/oxidoreductase"/>
    <property type="match status" value="1"/>
</dbReference>
<dbReference type="Gene3D" id="3.60.15.10">
    <property type="entry name" value="Ribonuclease Z/Hydroxyacylglutathione hydrolase-like"/>
    <property type="match status" value="1"/>
</dbReference>
<keyword evidence="4" id="KW-0378">Hydrolase</keyword>
<name>A0A4Y7SQG7_COPMI</name>
<dbReference type="GO" id="GO:0005737">
    <property type="term" value="C:cytoplasm"/>
    <property type="evidence" value="ECO:0007669"/>
    <property type="project" value="TreeGrafter"/>
</dbReference>
<dbReference type="InterPro" id="IPR001279">
    <property type="entry name" value="Metallo-B-lactamas"/>
</dbReference>
<protein>
    <submittedName>
        <fullName evidence="4">Metallo-hydrolase/oxidoreductase</fullName>
    </submittedName>
</protein>
<dbReference type="STRING" id="71717.A0A4Y7SQG7"/>
<organism evidence="4 5">
    <name type="scientific">Coprinellus micaceus</name>
    <name type="common">Glistening ink-cap mushroom</name>
    <name type="synonym">Coprinus micaceus</name>
    <dbReference type="NCBI Taxonomy" id="71717"/>
    <lineage>
        <taxon>Eukaryota</taxon>
        <taxon>Fungi</taxon>
        <taxon>Dikarya</taxon>
        <taxon>Basidiomycota</taxon>
        <taxon>Agaricomycotina</taxon>
        <taxon>Agaricomycetes</taxon>
        <taxon>Agaricomycetidae</taxon>
        <taxon>Agaricales</taxon>
        <taxon>Agaricineae</taxon>
        <taxon>Psathyrellaceae</taxon>
        <taxon>Coprinellus</taxon>
    </lineage>
</organism>
<proteinExistence type="predicted"/>
<accession>A0A4Y7SQG7</accession>
<dbReference type="GO" id="GO:0070290">
    <property type="term" value="F:N-acylphosphatidylethanolamine-specific phospholipase D activity"/>
    <property type="evidence" value="ECO:0007669"/>
    <property type="project" value="InterPro"/>
</dbReference>
<gene>
    <name evidence="4" type="ORF">FA13DRAFT_1739474</name>
</gene>
<feature type="domain" description="Metallo-beta-lactamase" evidence="3">
    <location>
        <begin position="119"/>
        <end position="367"/>
    </location>
</feature>
<feature type="binding site" evidence="1">
    <location>
        <position position="164"/>
    </location>
    <ligand>
        <name>an N-acyl-1,2-diacyl-sn-glycero-3-phosphoethanolamine</name>
        <dbReference type="ChEBI" id="CHEBI:62537"/>
    </ligand>
</feature>
<dbReference type="PANTHER" id="PTHR15032:SF4">
    <property type="entry name" value="N-ACYL-PHOSPHATIDYLETHANOLAMINE-HYDROLYZING PHOSPHOLIPASE D"/>
    <property type="match status" value="1"/>
</dbReference>
<keyword evidence="5" id="KW-1185">Reference proteome</keyword>
<comment type="caution">
    <text evidence="4">The sequence shown here is derived from an EMBL/GenBank/DDBJ whole genome shotgun (WGS) entry which is preliminary data.</text>
</comment>
<dbReference type="Pfam" id="PF12706">
    <property type="entry name" value="Lactamase_B_2"/>
    <property type="match status" value="1"/>
</dbReference>
<dbReference type="GO" id="GO:0070291">
    <property type="term" value="P:N-acylethanolamine metabolic process"/>
    <property type="evidence" value="ECO:0007669"/>
    <property type="project" value="TreeGrafter"/>
</dbReference>
<dbReference type="EMBL" id="QPFP01000070">
    <property type="protein sequence ID" value="TEB24113.1"/>
    <property type="molecule type" value="Genomic_DNA"/>
</dbReference>
<dbReference type="AlphaFoldDB" id="A0A4Y7SQG7"/>
<sequence length="410" mass="45329">MASLSVKQNDTKSPVKIESGQKPEHWLDAKGSGFHNPWPSWRTTTPVEMLGLFFTAATSFPNPKTVEVQENLPVKTPTWGLGVEGQTGKDAIRTTWLGHACFLVEFPTRNEDGAGRGVRILFDPVFSHRCSPFSFIGPKRFTPPPCKVEDIPEIDAIVISHNHYDHMDTPTLQTLYKRSPDRPPAIFAPLGNAPYLRSIGVPEPSIHVMDWWDSKRLTINLSSTSSKSTEAAGSSTSITLSVDITCTPCQHFTGRSLTDRFKTLWSGWAVEEVLPLSGDASAATPLKLFFGGDTGYRSVMDHQKEEDVPVCPAFKQVGEVFGGFDIALIPIGAYLPRQFMSPIHCAPQDSVRLFQDIKAKKALGMHWGTWVLTTEDVFEPPEKLAEEAQKVGIPEGDFTVCDIGETLFFH</sequence>
<dbReference type="InterPro" id="IPR024884">
    <property type="entry name" value="NAPE-PLD"/>
</dbReference>
<dbReference type="GO" id="GO:0070292">
    <property type="term" value="P:N-acylphosphatidylethanolamine metabolic process"/>
    <property type="evidence" value="ECO:0007669"/>
    <property type="project" value="TreeGrafter"/>
</dbReference>
<feature type="binding site" evidence="1">
    <location>
        <position position="344"/>
    </location>
    <ligand>
        <name>an N-acyl-1,2-diacyl-sn-glycero-3-phosphoethanolamine</name>
        <dbReference type="ChEBI" id="CHEBI:62537"/>
    </ligand>
</feature>
<evidence type="ECO:0000313" key="4">
    <source>
        <dbReference type="EMBL" id="TEB24113.1"/>
    </source>
</evidence>
<feature type="region of interest" description="Disordered" evidence="2">
    <location>
        <begin position="1"/>
        <end position="25"/>
    </location>
</feature>
<evidence type="ECO:0000313" key="5">
    <source>
        <dbReference type="Proteomes" id="UP000298030"/>
    </source>
</evidence>
<reference evidence="4 5" key="1">
    <citation type="journal article" date="2019" name="Nat. Ecol. Evol.">
        <title>Megaphylogeny resolves global patterns of mushroom evolution.</title>
        <authorList>
            <person name="Varga T."/>
            <person name="Krizsan K."/>
            <person name="Foldi C."/>
            <person name="Dima B."/>
            <person name="Sanchez-Garcia M."/>
            <person name="Sanchez-Ramirez S."/>
            <person name="Szollosi G.J."/>
            <person name="Szarkandi J.G."/>
            <person name="Papp V."/>
            <person name="Albert L."/>
            <person name="Andreopoulos W."/>
            <person name="Angelini C."/>
            <person name="Antonin V."/>
            <person name="Barry K.W."/>
            <person name="Bougher N.L."/>
            <person name="Buchanan P."/>
            <person name="Buyck B."/>
            <person name="Bense V."/>
            <person name="Catcheside P."/>
            <person name="Chovatia M."/>
            <person name="Cooper J."/>
            <person name="Damon W."/>
            <person name="Desjardin D."/>
            <person name="Finy P."/>
            <person name="Geml J."/>
            <person name="Haridas S."/>
            <person name="Hughes K."/>
            <person name="Justo A."/>
            <person name="Karasinski D."/>
            <person name="Kautmanova I."/>
            <person name="Kiss B."/>
            <person name="Kocsube S."/>
            <person name="Kotiranta H."/>
            <person name="LaButti K.M."/>
            <person name="Lechner B.E."/>
            <person name="Liimatainen K."/>
            <person name="Lipzen A."/>
            <person name="Lukacs Z."/>
            <person name="Mihaltcheva S."/>
            <person name="Morgado L.N."/>
            <person name="Niskanen T."/>
            <person name="Noordeloos M.E."/>
            <person name="Ohm R.A."/>
            <person name="Ortiz-Santana B."/>
            <person name="Ovrebo C."/>
            <person name="Racz N."/>
            <person name="Riley R."/>
            <person name="Savchenko A."/>
            <person name="Shiryaev A."/>
            <person name="Soop K."/>
            <person name="Spirin V."/>
            <person name="Szebenyi C."/>
            <person name="Tomsovsky M."/>
            <person name="Tulloss R.E."/>
            <person name="Uehling J."/>
            <person name="Grigoriev I.V."/>
            <person name="Vagvolgyi C."/>
            <person name="Papp T."/>
            <person name="Martin F.M."/>
            <person name="Miettinen O."/>
            <person name="Hibbett D.S."/>
            <person name="Nagy L.G."/>
        </authorList>
    </citation>
    <scope>NUCLEOTIDE SEQUENCE [LARGE SCALE GENOMIC DNA]</scope>
    <source>
        <strain evidence="4 5">FP101781</strain>
    </source>
</reference>
<dbReference type="GO" id="GO:0008270">
    <property type="term" value="F:zinc ion binding"/>
    <property type="evidence" value="ECO:0007669"/>
    <property type="project" value="InterPro"/>
</dbReference>
<dbReference type="PIRSF" id="PIRSF038896">
    <property type="entry name" value="NAPE-PLD"/>
    <property type="match status" value="1"/>
</dbReference>
<feature type="compositionally biased region" description="Basic and acidic residues" evidence="2">
    <location>
        <begin position="9"/>
        <end position="25"/>
    </location>
</feature>
<dbReference type="PANTHER" id="PTHR15032">
    <property type="entry name" value="N-ACYL-PHOSPHATIDYLETHANOLAMINE-HYDROLYZING PHOSPHOLIPASE D"/>
    <property type="match status" value="1"/>
</dbReference>
<evidence type="ECO:0000256" key="2">
    <source>
        <dbReference type="SAM" id="MobiDB-lite"/>
    </source>
</evidence>
<dbReference type="InterPro" id="IPR036866">
    <property type="entry name" value="RibonucZ/Hydroxyglut_hydro"/>
</dbReference>
<evidence type="ECO:0000256" key="1">
    <source>
        <dbReference type="PIRSR" id="PIRSR038896-50"/>
    </source>
</evidence>
<evidence type="ECO:0000259" key="3">
    <source>
        <dbReference type="Pfam" id="PF12706"/>
    </source>
</evidence>
<dbReference type="OrthoDB" id="332863at2759"/>